<dbReference type="Proteomes" id="UP000252586">
    <property type="component" value="Unassembled WGS sequence"/>
</dbReference>
<sequence>MEIAFIIAAFVGGLCAMAVRLPPLVGFLIAGFVLNGMGYELTDGLGTIADLGVTLLLFTIGLKLDVRSLARREIWGTATAHMAVSTLAIALFVGALKYTGLSLLSGSGWTDLLLIGFALSFSSTVFAVKVLEERGEASSLYGRAAIGVLVMQDIFAVVYITASTGNYPSLWALSLLLLIPMAPLLHRLLDRIGHGEMQVLFGVVAALVLGYGLFDLVGIKGDLGALLLGVLIAPAANSAPLAKSLFALKELFLVGFFLSIGLAGMPTAQTFAVSAGLLLLALFKGALFVALFLRARLRARTALLSGAALTNYSEFGLIVGALATASGLLSPDWLVVIALTVAMSFTASAVLNSNAPRLYQAYADRWRRFERDPLLPIDRPMMVDDARTVILGMGRVGRGAYDQLRDEHGMTVIGVEQDPTVADELRARGYRIVQGDAADSDFWERLNLSDEVELIVLAMPHQRGNLAALDQLRKGHCRAVIAGVVTHAEDIEELRERGADEVFHLYGEAGKALADDACSRLTQT</sequence>
<name>A0A366DLB2_9NOCA</name>
<dbReference type="GO" id="GO:0015297">
    <property type="term" value="F:antiporter activity"/>
    <property type="evidence" value="ECO:0007669"/>
    <property type="project" value="InterPro"/>
</dbReference>
<comment type="similarity">
    <text evidence="2">Belongs to the monovalent cation:proton antiporter 2 (CPA2) transporter (TC 2.A.37) family.</text>
</comment>
<evidence type="ECO:0000256" key="6">
    <source>
        <dbReference type="ARBA" id="ARBA00023136"/>
    </source>
</evidence>
<organism evidence="10 11">
    <name type="scientific">Nocardia puris</name>
    <dbReference type="NCBI Taxonomy" id="208602"/>
    <lineage>
        <taxon>Bacteria</taxon>
        <taxon>Bacillati</taxon>
        <taxon>Actinomycetota</taxon>
        <taxon>Actinomycetes</taxon>
        <taxon>Mycobacteriales</taxon>
        <taxon>Nocardiaceae</taxon>
        <taxon>Nocardia</taxon>
    </lineage>
</organism>
<evidence type="ECO:0000256" key="3">
    <source>
        <dbReference type="ARBA" id="ARBA00022448"/>
    </source>
</evidence>
<feature type="transmembrane region" description="Helical" evidence="7">
    <location>
        <begin position="44"/>
        <end position="62"/>
    </location>
</feature>
<comment type="caution">
    <text evidence="10">The sequence shown here is derived from an EMBL/GenBank/DDBJ whole genome shotgun (WGS) entry which is preliminary data.</text>
</comment>
<feature type="transmembrane region" description="Helical" evidence="7">
    <location>
        <begin position="168"/>
        <end position="185"/>
    </location>
</feature>
<proteinExistence type="inferred from homology"/>
<protein>
    <submittedName>
        <fullName evidence="10">Transporter (CPA2 family)</fullName>
    </submittedName>
</protein>
<gene>
    <name evidence="10" type="ORF">DFR74_105247</name>
</gene>
<dbReference type="AlphaFoldDB" id="A0A366DLB2"/>
<evidence type="ECO:0000256" key="5">
    <source>
        <dbReference type="ARBA" id="ARBA00022989"/>
    </source>
</evidence>
<dbReference type="RefSeq" id="WP_067506323.1">
    <property type="nucleotide sequence ID" value="NZ_QNRE01000005.1"/>
</dbReference>
<keyword evidence="3" id="KW-0813">Transport</keyword>
<feature type="transmembrane region" description="Helical" evidence="7">
    <location>
        <begin position="74"/>
        <end position="96"/>
    </location>
</feature>
<keyword evidence="5 7" id="KW-1133">Transmembrane helix</keyword>
<evidence type="ECO:0000259" key="8">
    <source>
        <dbReference type="Pfam" id="PF00999"/>
    </source>
</evidence>
<dbReference type="Gene3D" id="3.40.50.720">
    <property type="entry name" value="NAD(P)-binding Rossmann-like Domain"/>
    <property type="match status" value="1"/>
</dbReference>
<dbReference type="GO" id="GO:1902600">
    <property type="term" value="P:proton transmembrane transport"/>
    <property type="evidence" value="ECO:0007669"/>
    <property type="project" value="InterPro"/>
</dbReference>
<feature type="transmembrane region" description="Helical" evidence="7">
    <location>
        <begin position="302"/>
        <end position="327"/>
    </location>
</feature>
<dbReference type="Gene3D" id="1.20.1530.20">
    <property type="match status" value="1"/>
</dbReference>
<evidence type="ECO:0000313" key="10">
    <source>
        <dbReference type="EMBL" id="RBO90841.1"/>
    </source>
</evidence>
<keyword evidence="11" id="KW-1185">Reference proteome</keyword>
<dbReference type="InterPro" id="IPR006153">
    <property type="entry name" value="Cation/H_exchanger_TM"/>
</dbReference>
<feature type="transmembrane region" description="Helical" evidence="7">
    <location>
        <begin position="246"/>
        <end position="265"/>
    </location>
</feature>
<dbReference type="Pfam" id="PF00999">
    <property type="entry name" value="Na_H_Exchanger"/>
    <property type="match status" value="1"/>
</dbReference>
<evidence type="ECO:0000256" key="2">
    <source>
        <dbReference type="ARBA" id="ARBA00005551"/>
    </source>
</evidence>
<evidence type="ECO:0000313" key="11">
    <source>
        <dbReference type="Proteomes" id="UP000252586"/>
    </source>
</evidence>
<feature type="transmembrane region" description="Helical" evidence="7">
    <location>
        <begin position="271"/>
        <end position="293"/>
    </location>
</feature>
<evidence type="ECO:0000256" key="1">
    <source>
        <dbReference type="ARBA" id="ARBA00004141"/>
    </source>
</evidence>
<keyword evidence="4 7" id="KW-0812">Transmembrane</keyword>
<dbReference type="GO" id="GO:0016020">
    <property type="term" value="C:membrane"/>
    <property type="evidence" value="ECO:0007669"/>
    <property type="project" value="UniProtKB-SubCell"/>
</dbReference>
<dbReference type="Pfam" id="PF02254">
    <property type="entry name" value="TrkA_N"/>
    <property type="match status" value="1"/>
</dbReference>
<keyword evidence="6 7" id="KW-0472">Membrane</keyword>
<feature type="domain" description="RCK N-terminal" evidence="9">
    <location>
        <begin position="389"/>
        <end position="504"/>
    </location>
</feature>
<dbReference type="PANTHER" id="PTHR42751">
    <property type="entry name" value="SODIUM/HYDROGEN EXCHANGER FAMILY/TRKA DOMAIN PROTEIN"/>
    <property type="match status" value="1"/>
</dbReference>
<dbReference type="InterPro" id="IPR003148">
    <property type="entry name" value="RCK_N"/>
</dbReference>
<feature type="domain" description="Cation/H+ exchanger transmembrane" evidence="8">
    <location>
        <begin position="7"/>
        <end position="346"/>
    </location>
</feature>
<dbReference type="STRING" id="1210090.GCA_001613185_01825"/>
<evidence type="ECO:0000259" key="9">
    <source>
        <dbReference type="Pfam" id="PF02254"/>
    </source>
</evidence>
<accession>A0A366DLB2</accession>
<dbReference type="GO" id="GO:0006813">
    <property type="term" value="P:potassium ion transport"/>
    <property type="evidence" value="ECO:0007669"/>
    <property type="project" value="InterPro"/>
</dbReference>
<dbReference type="PANTHER" id="PTHR42751:SF1">
    <property type="entry name" value="CATION_PROTON ANTIPORTER YBAL-RELATED"/>
    <property type="match status" value="1"/>
</dbReference>
<feature type="transmembrane region" description="Helical" evidence="7">
    <location>
        <begin position="140"/>
        <end position="162"/>
    </location>
</feature>
<dbReference type="InterPro" id="IPR036291">
    <property type="entry name" value="NAD(P)-bd_dom_sf"/>
</dbReference>
<dbReference type="SUPFAM" id="SSF51735">
    <property type="entry name" value="NAD(P)-binding Rossmann-fold domains"/>
    <property type="match status" value="1"/>
</dbReference>
<feature type="transmembrane region" description="Helical" evidence="7">
    <location>
        <begin position="197"/>
        <end position="217"/>
    </location>
</feature>
<evidence type="ECO:0000256" key="7">
    <source>
        <dbReference type="SAM" id="Phobius"/>
    </source>
</evidence>
<feature type="transmembrane region" description="Helical" evidence="7">
    <location>
        <begin position="223"/>
        <end position="239"/>
    </location>
</feature>
<dbReference type="EMBL" id="QNRE01000005">
    <property type="protein sequence ID" value="RBO90841.1"/>
    <property type="molecule type" value="Genomic_DNA"/>
</dbReference>
<dbReference type="OrthoDB" id="3418949at2"/>
<evidence type="ECO:0000256" key="4">
    <source>
        <dbReference type="ARBA" id="ARBA00022692"/>
    </source>
</evidence>
<comment type="subcellular location">
    <subcellularLocation>
        <location evidence="1">Membrane</location>
        <topology evidence="1">Multi-pass membrane protein</topology>
    </subcellularLocation>
</comment>
<feature type="transmembrane region" description="Helical" evidence="7">
    <location>
        <begin position="333"/>
        <end position="351"/>
    </location>
</feature>
<dbReference type="InterPro" id="IPR038770">
    <property type="entry name" value="Na+/solute_symporter_sf"/>
</dbReference>
<feature type="transmembrane region" description="Helical" evidence="7">
    <location>
        <begin position="108"/>
        <end position="128"/>
    </location>
</feature>
<reference evidence="10 11" key="1">
    <citation type="submission" date="2018-06" db="EMBL/GenBank/DDBJ databases">
        <title>Genomic Encyclopedia of Type Strains, Phase IV (KMG-IV): sequencing the most valuable type-strain genomes for metagenomic binning, comparative biology and taxonomic classification.</title>
        <authorList>
            <person name="Goeker M."/>
        </authorList>
    </citation>
    <scope>NUCLEOTIDE SEQUENCE [LARGE SCALE GENOMIC DNA]</scope>
    <source>
        <strain evidence="10 11">DSM 44599</strain>
    </source>
</reference>